<protein>
    <recommendedName>
        <fullName evidence="1">WGR domain-containing protein</fullName>
    </recommendedName>
</protein>
<evidence type="ECO:0000259" key="1">
    <source>
        <dbReference type="Pfam" id="PF05406"/>
    </source>
</evidence>
<reference evidence="2" key="1">
    <citation type="submission" date="2013-05" db="EMBL/GenBank/DDBJ databases">
        <authorList>
            <person name="Yim A.K.Y."/>
            <person name="Chan T.F."/>
            <person name="Ji K.M."/>
            <person name="Liu X.Y."/>
            <person name="Zhou J.W."/>
            <person name="Li R.Q."/>
            <person name="Yang K.Y."/>
            <person name="Li J."/>
            <person name="Li M."/>
            <person name="Law P.T.W."/>
            <person name="Wu Y.L."/>
            <person name="Cai Z.L."/>
            <person name="Qin H."/>
            <person name="Bao Y."/>
            <person name="Leung R.K.K."/>
            <person name="Ng P.K.S."/>
            <person name="Zou J."/>
            <person name="Zhong X.J."/>
            <person name="Ran P.X."/>
            <person name="Zhong N.S."/>
            <person name="Liu Z.G."/>
            <person name="Tsui S.K.W."/>
        </authorList>
    </citation>
    <scope>NUCLEOTIDE SEQUENCE</scope>
    <source>
        <strain evidence="2">Derf</strain>
        <tissue evidence="2">Whole organism</tissue>
    </source>
</reference>
<dbReference type="InterPro" id="IPR008893">
    <property type="entry name" value="WGR_domain"/>
</dbReference>
<gene>
    <name evidence="2" type="ORF">DERF_007187</name>
</gene>
<sequence length="449" mass="52721">MEKTLNIGSNISSHSFNNVTSENCVINHFESNCETFIKSHSSCNDDYMADLQSMTAQDYRLKRIIKDQTSKIPFDVIFTKLDYQNSDYVYNFYKVQLLSFGSKHCLSIRWGRVGTKGNKLIMKYMKILHLETENDPDQSCKKLSTKSIELILNRLSKLIAFNDLSRTKNQKEDPKLLNDMIDLSEQFYSHIKIYGSHYDQLKPILNMKNIREIIHVVMKLKSVVSAMESLFLSFHSNSNIHPWNSLDSLFRWRCRILTNKEEIDLICSYLHGPQHDDHDCLNHYEFFKFNNCVDWNTNKSCKTYLLWCHLKSYEFLSFFFGGFDGQTFLLHSDLPIIMNGVCLTNRISNFEQTDDFWILCEVLIQNPIEIDDINVLTSENYETFIRSKDCLILSDEKSASPSSNQDNNYLLWKGFIVPMNFEIGNSKRFLYLSPKQLRPRYLLNFKNTM</sequence>
<proteinExistence type="predicted"/>
<dbReference type="Pfam" id="PF05406">
    <property type="entry name" value="WGR"/>
    <property type="match status" value="1"/>
</dbReference>
<evidence type="ECO:0000313" key="2">
    <source>
        <dbReference type="EMBL" id="KAH9516452.1"/>
    </source>
</evidence>
<accession>A0A922I0K2</accession>
<feature type="domain" description="WGR" evidence="1">
    <location>
        <begin position="90"/>
        <end position="120"/>
    </location>
</feature>
<dbReference type="InterPro" id="IPR036930">
    <property type="entry name" value="WGR_dom_sf"/>
</dbReference>
<name>A0A922I0K2_DERFA</name>
<comment type="caution">
    <text evidence="2">The sequence shown here is derived from an EMBL/GenBank/DDBJ whole genome shotgun (WGS) entry which is preliminary data.</text>
</comment>
<reference evidence="2" key="2">
    <citation type="journal article" date="2022" name="Res Sq">
        <title>Comparative Genomics Reveals Insights into the Divergent Evolution of Astigmatic Mites and Household Pest Adaptations.</title>
        <authorList>
            <person name="Xiong Q."/>
            <person name="Wan A.T.-Y."/>
            <person name="Liu X.-Y."/>
            <person name="Fung C.S.-H."/>
            <person name="Xiao X."/>
            <person name="Malainual N."/>
            <person name="Hou J."/>
            <person name="Wang L."/>
            <person name="Wang M."/>
            <person name="Yang K."/>
            <person name="Cui Y."/>
            <person name="Leung E."/>
            <person name="Nong W."/>
            <person name="Shin S.-K."/>
            <person name="Au S."/>
            <person name="Jeong K.Y."/>
            <person name="Chew F.T."/>
            <person name="Hui J."/>
            <person name="Leung T.F."/>
            <person name="Tungtrongchitr A."/>
            <person name="Zhong N."/>
            <person name="Liu Z."/>
            <person name="Tsui S."/>
        </authorList>
    </citation>
    <scope>NUCLEOTIDE SEQUENCE</scope>
    <source>
        <strain evidence="2">Derf</strain>
        <tissue evidence="2">Whole organism</tissue>
    </source>
</reference>
<keyword evidence="3" id="KW-1185">Reference proteome</keyword>
<dbReference type="AlphaFoldDB" id="A0A922I0K2"/>
<dbReference type="SUPFAM" id="SSF142921">
    <property type="entry name" value="WGR domain-like"/>
    <property type="match status" value="1"/>
</dbReference>
<evidence type="ECO:0000313" key="3">
    <source>
        <dbReference type="Proteomes" id="UP000790347"/>
    </source>
</evidence>
<dbReference type="Proteomes" id="UP000790347">
    <property type="component" value="Unassembled WGS sequence"/>
</dbReference>
<dbReference type="EMBL" id="ASGP02000003">
    <property type="protein sequence ID" value="KAH9516452.1"/>
    <property type="molecule type" value="Genomic_DNA"/>
</dbReference>
<organism evidence="2 3">
    <name type="scientific">Dermatophagoides farinae</name>
    <name type="common">American house dust mite</name>
    <dbReference type="NCBI Taxonomy" id="6954"/>
    <lineage>
        <taxon>Eukaryota</taxon>
        <taxon>Metazoa</taxon>
        <taxon>Ecdysozoa</taxon>
        <taxon>Arthropoda</taxon>
        <taxon>Chelicerata</taxon>
        <taxon>Arachnida</taxon>
        <taxon>Acari</taxon>
        <taxon>Acariformes</taxon>
        <taxon>Sarcoptiformes</taxon>
        <taxon>Astigmata</taxon>
        <taxon>Psoroptidia</taxon>
        <taxon>Analgoidea</taxon>
        <taxon>Pyroglyphidae</taxon>
        <taxon>Dermatophagoidinae</taxon>
        <taxon>Dermatophagoides</taxon>
    </lineage>
</organism>